<evidence type="ECO:0000313" key="2">
    <source>
        <dbReference type="EMBL" id="EFW24087.1"/>
    </source>
</evidence>
<feature type="transmembrane region" description="Helical" evidence="1">
    <location>
        <begin position="108"/>
        <end position="127"/>
    </location>
</feature>
<accession>E7MPI2</accession>
<dbReference type="Proteomes" id="UP000004097">
    <property type="component" value="Unassembled WGS sequence"/>
</dbReference>
<keyword evidence="1" id="KW-0472">Membrane</keyword>
<sequence length="170" mass="19142">MNMTNKQLYFVNRSVLFLAIAYAINGYTLPSLACSIISSFLTCEFIGYEKIKDSVIKMLFIGIMLSGLIRMVGLHTTLPMLEVSAYTSALFAVNWVKYHFHTVSELLVHILSLMFVLIGISIVLPLSSLQFGYTMVFITIVFMPILFSYGITLLFKKVCANTLDKKATLR</sequence>
<dbReference type="HOGENOM" id="CLU_1569675_0_0_9"/>
<feature type="transmembrane region" description="Helical" evidence="1">
    <location>
        <begin position="133"/>
        <end position="155"/>
    </location>
</feature>
<keyword evidence="3" id="KW-1185">Reference proteome</keyword>
<keyword evidence="1" id="KW-0812">Transmembrane</keyword>
<organism evidence="2 3">
    <name type="scientific">Solobacterium moorei F0204</name>
    <dbReference type="NCBI Taxonomy" id="706433"/>
    <lineage>
        <taxon>Bacteria</taxon>
        <taxon>Bacillati</taxon>
        <taxon>Bacillota</taxon>
        <taxon>Erysipelotrichia</taxon>
        <taxon>Erysipelotrichales</taxon>
        <taxon>Erysipelotrichaceae</taxon>
        <taxon>Solobacterium</taxon>
    </lineage>
</organism>
<feature type="transmembrane region" description="Helical" evidence="1">
    <location>
        <begin position="78"/>
        <end position="96"/>
    </location>
</feature>
<evidence type="ECO:0000256" key="1">
    <source>
        <dbReference type="SAM" id="Phobius"/>
    </source>
</evidence>
<keyword evidence="1" id="KW-1133">Transmembrane helix</keyword>
<name>E7MPI2_9FIRM</name>
<dbReference type="STRING" id="706433.HMPREF9430_01463"/>
<comment type="caution">
    <text evidence="2">The sequence shown here is derived from an EMBL/GenBank/DDBJ whole genome shotgun (WGS) entry which is preliminary data.</text>
</comment>
<gene>
    <name evidence="2" type="ORF">HMPREF9430_01463</name>
</gene>
<protein>
    <submittedName>
        <fullName evidence="2">Uncharacterized protein</fullName>
    </submittedName>
</protein>
<reference evidence="2 3" key="1">
    <citation type="submission" date="2010-08" db="EMBL/GenBank/DDBJ databases">
        <authorList>
            <person name="Weinstock G."/>
            <person name="Sodergren E."/>
            <person name="Clifton S."/>
            <person name="Fulton L."/>
            <person name="Fulton B."/>
            <person name="Courtney L."/>
            <person name="Fronick C."/>
            <person name="Harrison M."/>
            <person name="Strong C."/>
            <person name="Farmer C."/>
            <person name="Delahaunty K."/>
            <person name="Markovic C."/>
            <person name="Hall O."/>
            <person name="Minx P."/>
            <person name="Tomlinson C."/>
            <person name="Mitreva M."/>
            <person name="Hou S."/>
            <person name="Chen J."/>
            <person name="Wollam A."/>
            <person name="Pepin K.H."/>
            <person name="Johnson M."/>
            <person name="Bhonagiri V."/>
            <person name="Zhang X."/>
            <person name="Suruliraj S."/>
            <person name="Warren W."/>
            <person name="Chinwalla A."/>
            <person name="Mardis E.R."/>
            <person name="Wilson R.K."/>
        </authorList>
    </citation>
    <scope>NUCLEOTIDE SEQUENCE [LARGE SCALE GENOMIC DNA]</scope>
    <source>
        <strain evidence="2 3">F0204</strain>
    </source>
</reference>
<dbReference type="AlphaFoldDB" id="E7MPI2"/>
<evidence type="ECO:0000313" key="3">
    <source>
        <dbReference type="Proteomes" id="UP000004097"/>
    </source>
</evidence>
<proteinExistence type="predicted"/>
<feature type="transmembrane region" description="Helical" evidence="1">
    <location>
        <begin position="55"/>
        <end position="72"/>
    </location>
</feature>
<dbReference type="EMBL" id="AECQ01000028">
    <property type="protein sequence ID" value="EFW24087.1"/>
    <property type="molecule type" value="Genomic_DNA"/>
</dbReference>
<feature type="transmembrane region" description="Helical" evidence="1">
    <location>
        <begin position="20"/>
        <end position="43"/>
    </location>
</feature>